<dbReference type="GO" id="GO:0030686">
    <property type="term" value="C:90S preribosome"/>
    <property type="evidence" value="ECO:0007669"/>
    <property type="project" value="TreeGrafter"/>
</dbReference>
<feature type="repeat" description="WD" evidence="5">
    <location>
        <begin position="587"/>
        <end position="619"/>
    </location>
</feature>
<dbReference type="GO" id="GO:0000472">
    <property type="term" value="P:endonucleolytic cleavage to generate mature 5'-end of SSU-rRNA from (SSU-rRNA, 5.8S rRNA, LSU-rRNA)"/>
    <property type="evidence" value="ECO:0007669"/>
    <property type="project" value="TreeGrafter"/>
</dbReference>
<evidence type="ECO:0000256" key="3">
    <source>
        <dbReference type="ARBA" id="ARBA00022737"/>
    </source>
</evidence>
<comment type="subcellular location">
    <subcellularLocation>
        <location evidence="1">Nucleus</location>
        <location evidence="1">Nucleolus</location>
    </subcellularLocation>
</comment>
<dbReference type="FunCoup" id="A0A6P7GMZ1">
    <property type="interactions" value="1930"/>
</dbReference>
<sequence>MTSTVKLKEAFEVESKHGAFYTGGNLEWIEDTIYCQTNANINVLNVETGLIDKVIGEQGAEEEDTIQTFTTDGNRTVTSHKSGLLKSWNQNGELEKMWKYIHKGPIARLTLKAENLASGGCDGVVRIWDLQNQVCSLSLKGCQGVVNVVEFHPGEDVLFASGDDGKINSYELTKGEVKTIYAGHYSKVTGFVFARENYFVSCGRDKIIILWEVGKSEGIKVIPQFEAIETITGLPLKFKVPGFKSEADGIYVAAAGEKGVVCVWDVKKAKQVYVQDNSLVSKASEEGGLSVVLLRCNLKDKALAVVTTDHNIIIHHLKSFVCLKQFVGFSDDILDITFVGEEDSHLAIATNSSDIKLYCNATMNCQILKGHTDIVMSLATCPADPTNMLSSGKDNTVRLWKLDGNIMNCIATGFRHTGSVSSVAFSQTNCNFGVSVSQDMCLKLWEIPTKSKIASLNCMHTVLAHQKDINSVAVAPNDKIIATASQDKTAKLWTPTLELLGTLRGHKKSLWCVKFSPVDQVVVTASSDSTIKLWSIADLSCLKTLEGHDASVLKVHFLSSGMQILSAGGDGLVKLFSVKTSECTCTLDQHDAQVWAVAVKQDESGLVTGGGDSILIKWKDVTEELRLKKLQEIEELTLQEQKLSNYMMSGNYLKALKQALKLDKPFQVLKIVETIIKNGETGLADTIKELRNDQKDNLLKTAITWNTNSKHTHPAQLVINILLNEMQNDTFKPSGLRSALESALPYTERHLNRLTKLMQDLQFINYVVKCMKPHSDDVV</sequence>
<dbReference type="Pfam" id="PF00400">
    <property type="entry name" value="WD40"/>
    <property type="match status" value="9"/>
</dbReference>
<dbReference type="PROSITE" id="PS50294">
    <property type="entry name" value="WD_REPEATS_REGION"/>
    <property type="match status" value="3"/>
</dbReference>
<dbReference type="GO" id="GO:0000480">
    <property type="term" value="P:endonucleolytic cleavage in 5'-ETS of tricistronic rRNA transcript (SSU-rRNA, 5.8S rRNA, LSU-rRNA)"/>
    <property type="evidence" value="ECO:0007669"/>
    <property type="project" value="TreeGrafter"/>
</dbReference>
<dbReference type="InterPro" id="IPR020472">
    <property type="entry name" value="WD40_PAC1"/>
</dbReference>
<dbReference type="InterPro" id="IPR013934">
    <property type="entry name" value="Utp13_C"/>
</dbReference>
<dbReference type="CDD" id="cd00200">
    <property type="entry name" value="WD40"/>
    <property type="match status" value="1"/>
</dbReference>
<feature type="repeat" description="WD" evidence="5">
    <location>
        <begin position="545"/>
        <end position="586"/>
    </location>
</feature>
<evidence type="ECO:0000313" key="7">
    <source>
        <dbReference type="RefSeq" id="XP_028146558.1"/>
    </source>
</evidence>
<dbReference type="PROSITE" id="PS50082">
    <property type="entry name" value="WD_REPEATS_2"/>
    <property type="match status" value="8"/>
</dbReference>
<dbReference type="PANTHER" id="PTHR19854">
    <property type="entry name" value="TRANSDUCIN BETA-LIKE 3"/>
    <property type="match status" value="1"/>
</dbReference>
<dbReference type="InterPro" id="IPR001680">
    <property type="entry name" value="WD40_rpt"/>
</dbReference>
<dbReference type="PANTHER" id="PTHR19854:SF15">
    <property type="entry name" value="TRANSDUCIN BETA-LIKE PROTEIN 3"/>
    <property type="match status" value="1"/>
</dbReference>
<accession>A0A6P7GMZ1</accession>
<evidence type="ECO:0000256" key="2">
    <source>
        <dbReference type="ARBA" id="ARBA00022574"/>
    </source>
</evidence>
<feature type="repeat" description="WD" evidence="5">
    <location>
        <begin position="181"/>
        <end position="221"/>
    </location>
</feature>
<dbReference type="Pfam" id="PF08625">
    <property type="entry name" value="Utp13"/>
    <property type="match status" value="1"/>
</dbReference>
<proteinExistence type="predicted"/>
<gene>
    <name evidence="7" type="primary">LOC114340045</name>
</gene>
<dbReference type="PRINTS" id="PR00320">
    <property type="entry name" value="GPROTEINBRPT"/>
</dbReference>
<feature type="repeat" description="WD" evidence="5">
    <location>
        <begin position="462"/>
        <end position="493"/>
    </location>
</feature>
<dbReference type="SMART" id="SM00320">
    <property type="entry name" value="WD40"/>
    <property type="match status" value="11"/>
</dbReference>
<feature type="repeat" description="WD" evidence="5">
    <location>
        <begin position="416"/>
        <end position="455"/>
    </location>
</feature>
<dbReference type="RefSeq" id="XP_028146558.1">
    <property type="nucleotide sequence ID" value="XM_028290757.1"/>
</dbReference>
<reference evidence="7" key="1">
    <citation type="submission" date="2025-08" db="UniProtKB">
        <authorList>
            <consortium name="RefSeq"/>
        </authorList>
    </citation>
    <scope>IDENTIFICATION</scope>
    <source>
        <tissue evidence="7">Whole insect</tissue>
    </source>
</reference>
<evidence type="ECO:0000256" key="4">
    <source>
        <dbReference type="ARBA" id="ARBA00023242"/>
    </source>
</evidence>
<dbReference type="SUPFAM" id="SSF50978">
    <property type="entry name" value="WD40 repeat-like"/>
    <property type="match status" value="2"/>
</dbReference>
<evidence type="ECO:0000259" key="6">
    <source>
        <dbReference type="Pfam" id="PF08625"/>
    </source>
</evidence>
<dbReference type="InterPro" id="IPR036322">
    <property type="entry name" value="WD40_repeat_dom_sf"/>
</dbReference>
<keyword evidence="2 5" id="KW-0853">WD repeat</keyword>
<dbReference type="AlphaFoldDB" id="A0A6P7GMZ1"/>
<keyword evidence="4" id="KW-0539">Nucleus</keyword>
<keyword evidence="3" id="KW-0677">Repeat</keyword>
<feature type="repeat" description="WD" evidence="5">
    <location>
        <begin position="368"/>
        <end position="403"/>
    </location>
</feature>
<feature type="repeat" description="WD" evidence="5">
    <location>
        <begin position="503"/>
        <end position="544"/>
    </location>
</feature>
<feature type="domain" description="U3 small nucleolar RNA-associated protein 13 C-terminal" evidence="6">
    <location>
        <begin position="640"/>
        <end position="771"/>
    </location>
</feature>
<dbReference type="Gene3D" id="2.130.10.10">
    <property type="entry name" value="YVTN repeat-like/Quinoprotein amine dehydrogenase"/>
    <property type="match status" value="4"/>
</dbReference>
<evidence type="ECO:0000256" key="1">
    <source>
        <dbReference type="ARBA" id="ARBA00004604"/>
    </source>
</evidence>
<dbReference type="PROSITE" id="PS00678">
    <property type="entry name" value="WD_REPEATS_1"/>
    <property type="match status" value="1"/>
</dbReference>
<dbReference type="GO" id="GO:0032040">
    <property type="term" value="C:small-subunit processome"/>
    <property type="evidence" value="ECO:0007669"/>
    <property type="project" value="InterPro"/>
</dbReference>
<feature type="repeat" description="WD" evidence="5">
    <location>
        <begin position="116"/>
        <end position="138"/>
    </location>
</feature>
<dbReference type="InterPro" id="IPR019775">
    <property type="entry name" value="WD40_repeat_CS"/>
</dbReference>
<evidence type="ECO:0000256" key="5">
    <source>
        <dbReference type="PROSITE-ProRule" id="PRU00221"/>
    </source>
</evidence>
<protein>
    <submittedName>
        <fullName evidence="7">Transducin beta-like protein 3</fullName>
    </submittedName>
</protein>
<organism evidence="7">
    <name type="scientific">Diabrotica virgifera virgifera</name>
    <name type="common">western corn rootworm</name>
    <dbReference type="NCBI Taxonomy" id="50390"/>
    <lineage>
        <taxon>Eukaryota</taxon>
        <taxon>Metazoa</taxon>
        <taxon>Ecdysozoa</taxon>
        <taxon>Arthropoda</taxon>
        <taxon>Hexapoda</taxon>
        <taxon>Insecta</taxon>
        <taxon>Pterygota</taxon>
        <taxon>Neoptera</taxon>
        <taxon>Endopterygota</taxon>
        <taxon>Coleoptera</taxon>
        <taxon>Polyphaga</taxon>
        <taxon>Cucujiformia</taxon>
        <taxon>Chrysomeloidea</taxon>
        <taxon>Chrysomelidae</taxon>
        <taxon>Galerucinae</taxon>
        <taxon>Diabroticina</taxon>
        <taxon>Diabroticites</taxon>
        <taxon>Diabrotica</taxon>
    </lineage>
</organism>
<dbReference type="InParanoid" id="A0A6P7GMZ1"/>
<name>A0A6P7GMZ1_DIAVI</name>
<dbReference type="InterPro" id="IPR015943">
    <property type="entry name" value="WD40/YVTN_repeat-like_dom_sf"/>
</dbReference>
<dbReference type="GO" id="GO:0034511">
    <property type="term" value="F:U3 snoRNA binding"/>
    <property type="evidence" value="ECO:0007669"/>
    <property type="project" value="TreeGrafter"/>
</dbReference>